<dbReference type="InterPro" id="IPR038363">
    <property type="entry name" value="LepA_C_sf"/>
</dbReference>
<dbReference type="CDD" id="cd01890">
    <property type="entry name" value="LepA"/>
    <property type="match status" value="1"/>
</dbReference>
<sequence>MRSCLRLPPRALRLPLLPLLPVFGGSLSKASGTLGRTALCASHRWASTSSYSGATREKAAELEKRISAIPIDRFRNFCIVAHIDHGKSTLSDRLLEHTGTITAGDGNKQVLVCSGLLQDKLDVERERGITVKAQTCTMLYRSARDGLDYLLHLVDTPGHVDFRAEVTRSYASCGGALLLVDASQGVQAQTVANFYLAFAQGLVLVPVVNKIDLPTADVPRALGQLESVFDMDTTNAVHVSAKTGLGIADVLPAVVENIPAPVGDINKPLRMLLVDSWYDQFRGVILLVRVFDGQVRAGDKLVSFATGQQYTVGEVGIQYPGPVAQSVLRAGQVGYVFFNPGMRRIQDSKIGDTFTTVGSQDVVEPYPGFEETKPMVFVAAFPVDQSLYSKLADSIGQLVLNDRSVTLQKDHSEALGAGWRLGFLGSLHCSVFQDRLRQEHGADIIITEPTVPTKIVWSDGKEQIVTNPADFPESEDHRIRSAKLYEPFVRATMTLPGEYVGRVIEICENARGIQKSIEFFHATQVILQYEVPTASLVDDLFGKLKGATKGYATLDYEDAGWRQSTLVKMNLLVNKAPVDAIARVVHSSVVDRLGRKWVEKFKKHVDRQMFEVVIQATAGRRIVARETIKPFRKDVLAKLHASDIGRRQKLLDRQKEGRKRLRSVGNVVIDQSSFQKFLSK</sequence>
<dbReference type="GO" id="GO:0006412">
    <property type="term" value="P:translation"/>
    <property type="evidence" value="ECO:0007669"/>
    <property type="project" value="UniProtKB-KW"/>
</dbReference>
<reference evidence="11" key="2">
    <citation type="submission" date="2023-06" db="EMBL/GenBank/DDBJ databases">
        <authorList>
            <consortium name="Lawrence Berkeley National Laboratory"/>
            <person name="Haridas S."/>
            <person name="Hensen N."/>
            <person name="Bonometti L."/>
            <person name="Westerberg I."/>
            <person name="Brannstrom I.O."/>
            <person name="Guillou S."/>
            <person name="Cros-Aarteil S."/>
            <person name="Calhoun S."/>
            <person name="Kuo A."/>
            <person name="Mondo S."/>
            <person name="Pangilinan J."/>
            <person name="Riley R."/>
            <person name="LaButti K."/>
            <person name="Andreopoulos B."/>
            <person name="Lipzen A."/>
            <person name="Chen C."/>
            <person name="Yanf M."/>
            <person name="Daum C."/>
            <person name="Ng V."/>
            <person name="Clum A."/>
            <person name="Steindorff A."/>
            <person name="Ohm R."/>
            <person name="Martin F."/>
            <person name="Silar P."/>
            <person name="Natvig D."/>
            <person name="Lalanne C."/>
            <person name="Gautier V."/>
            <person name="Ament-velasquez S.L."/>
            <person name="Kruys A."/>
            <person name="Hutchinson M.I."/>
            <person name="Powell A.J."/>
            <person name="Barry K."/>
            <person name="Miller A.N."/>
            <person name="Grigoriev I.V."/>
            <person name="Debuchy R."/>
            <person name="Gladieux P."/>
            <person name="Thoren M.H."/>
            <person name="Johannesson H."/>
        </authorList>
    </citation>
    <scope>NUCLEOTIDE SEQUENCE</scope>
    <source>
        <strain evidence="11">CBS 232.78</strain>
    </source>
</reference>
<evidence type="ECO:0000256" key="4">
    <source>
        <dbReference type="ARBA" id="ARBA00022801"/>
    </source>
</evidence>
<comment type="function">
    <text evidence="9">Promotes mitochondrial protein synthesis. May act as a fidelity factor of the translation reaction, by catalyzing a one-codon backward translocation of tRNAs on improperly translocated ribosomes. Binds to mitochondrial ribosomes in a GTP-dependent manner.</text>
</comment>
<proteinExistence type="inferred from homology"/>
<evidence type="ECO:0000256" key="7">
    <source>
        <dbReference type="ARBA" id="ARBA00023134"/>
    </source>
</evidence>
<dbReference type="GO" id="GO:0005743">
    <property type="term" value="C:mitochondrial inner membrane"/>
    <property type="evidence" value="ECO:0007669"/>
    <property type="project" value="UniProtKB-SubCell"/>
</dbReference>
<dbReference type="InterPro" id="IPR035654">
    <property type="entry name" value="LepA_IV"/>
</dbReference>
<dbReference type="InterPro" id="IPR027417">
    <property type="entry name" value="P-loop_NTPase"/>
</dbReference>
<keyword evidence="5 9" id="KW-0648">Protein biosynthesis</keyword>
<dbReference type="AlphaFoldDB" id="A0AAE0TVT9"/>
<dbReference type="GO" id="GO:0005525">
    <property type="term" value="F:GTP binding"/>
    <property type="evidence" value="ECO:0007669"/>
    <property type="project" value="UniProtKB-UniRule"/>
</dbReference>
<dbReference type="GO" id="GO:0003924">
    <property type="term" value="F:GTPase activity"/>
    <property type="evidence" value="ECO:0007669"/>
    <property type="project" value="UniProtKB-UniRule"/>
</dbReference>
<dbReference type="PROSITE" id="PS00301">
    <property type="entry name" value="G_TR_1"/>
    <property type="match status" value="1"/>
</dbReference>
<keyword evidence="2 9" id="KW-0547">Nucleotide-binding</keyword>
<evidence type="ECO:0000256" key="9">
    <source>
        <dbReference type="HAMAP-Rule" id="MF_03137"/>
    </source>
</evidence>
<evidence type="ECO:0000256" key="2">
    <source>
        <dbReference type="ARBA" id="ARBA00022741"/>
    </source>
</evidence>
<dbReference type="FunFam" id="3.40.50.300:FF:000078">
    <property type="entry name" value="Elongation factor 4"/>
    <property type="match status" value="1"/>
</dbReference>
<gene>
    <name evidence="11" type="ORF">B0H63DRAFT_396483</name>
</gene>
<dbReference type="PRINTS" id="PR00315">
    <property type="entry name" value="ELONGATNFCT"/>
</dbReference>
<dbReference type="NCBIfam" id="TIGR01393">
    <property type="entry name" value="lepA"/>
    <property type="match status" value="1"/>
</dbReference>
<dbReference type="PANTHER" id="PTHR43512">
    <property type="entry name" value="TRANSLATION FACTOR GUF1-RELATED"/>
    <property type="match status" value="1"/>
</dbReference>
<dbReference type="Gene3D" id="3.30.70.240">
    <property type="match status" value="1"/>
</dbReference>
<dbReference type="Gene3D" id="2.40.30.10">
    <property type="entry name" value="Translation factors"/>
    <property type="match status" value="1"/>
</dbReference>
<dbReference type="FunFam" id="3.30.70.870:FF:000004">
    <property type="entry name" value="Translation factor GUF1, mitochondrial"/>
    <property type="match status" value="1"/>
</dbReference>
<dbReference type="Gene3D" id="3.30.70.2570">
    <property type="entry name" value="Elongation factor 4, C-terminal domain"/>
    <property type="match status" value="1"/>
</dbReference>
<dbReference type="Gene3D" id="3.40.50.300">
    <property type="entry name" value="P-loop containing nucleotide triphosphate hydrolases"/>
    <property type="match status" value="1"/>
</dbReference>
<dbReference type="Proteomes" id="UP001285441">
    <property type="component" value="Unassembled WGS sequence"/>
</dbReference>
<dbReference type="InterPro" id="IPR009000">
    <property type="entry name" value="Transl_B-barrel_sf"/>
</dbReference>
<dbReference type="SUPFAM" id="SSF52540">
    <property type="entry name" value="P-loop containing nucleoside triphosphate hydrolases"/>
    <property type="match status" value="1"/>
</dbReference>
<dbReference type="CDD" id="cd03709">
    <property type="entry name" value="lepA_C"/>
    <property type="match status" value="1"/>
</dbReference>
<dbReference type="GO" id="GO:0097177">
    <property type="term" value="F:mitochondrial ribosome binding"/>
    <property type="evidence" value="ECO:0007669"/>
    <property type="project" value="TreeGrafter"/>
</dbReference>
<comment type="subcellular location">
    <subcellularLocation>
        <location evidence="9">Mitochondrion inner membrane</location>
        <topology evidence="9">Peripheral membrane protein</topology>
        <orientation evidence="9">Matrix side</orientation>
    </subcellularLocation>
</comment>
<dbReference type="SUPFAM" id="SSF54980">
    <property type="entry name" value="EF-G C-terminal domain-like"/>
    <property type="match status" value="2"/>
</dbReference>
<feature type="binding site" evidence="9">
    <location>
        <begin position="209"/>
        <end position="212"/>
    </location>
    <ligand>
        <name>GTP</name>
        <dbReference type="ChEBI" id="CHEBI:37565"/>
    </ligand>
</feature>
<feature type="binding site" evidence="9">
    <location>
        <begin position="155"/>
        <end position="159"/>
    </location>
    <ligand>
        <name>GTP</name>
        <dbReference type="ChEBI" id="CHEBI:37565"/>
    </ligand>
</feature>
<evidence type="ECO:0000256" key="6">
    <source>
        <dbReference type="ARBA" id="ARBA00023128"/>
    </source>
</evidence>
<comment type="caution">
    <text evidence="11">The sequence shown here is derived from an EMBL/GenBank/DDBJ whole genome shotgun (WGS) entry which is preliminary data.</text>
</comment>
<comment type="similarity">
    <text evidence="1">Belongs to the TRAFAC class translation factor GTPase superfamily. Classic translation factor GTPase family. LepA subfamily.</text>
</comment>
<reference evidence="11" key="1">
    <citation type="journal article" date="2023" name="Mol. Phylogenet. Evol.">
        <title>Genome-scale phylogeny and comparative genomics of the fungal order Sordariales.</title>
        <authorList>
            <person name="Hensen N."/>
            <person name="Bonometti L."/>
            <person name="Westerberg I."/>
            <person name="Brannstrom I.O."/>
            <person name="Guillou S."/>
            <person name="Cros-Aarteil S."/>
            <person name="Calhoun S."/>
            <person name="Haridas S."/>
            <person name="Kuo A."/>
            <person name="Mondo S."/>
            <person name="Pangilinan J."/>
            <person name="Riley R."/>
            <person name="LaButti K."/>
            <person name="Andreopoulos B."/>
            <person name="Lipzen A."/>
            <person name="Chen C."/>
            <person name="Yan M."/>
            <person name="Daum C."/>
            <person name="Ng V."/>
            <person name="Clum A."/>
            <person name="Steindorff A."/>
            <person name="Ohm R.A."/>
            <person name="Martin F."/>
            <person name="Silar P."/>
            <person name="Natvig D.O."/>
            <person name="Lalanne C."/>
            <person name="Gautier V."/>
            <person name="Ament-Velasquez S.L."/>
            <person name="Kruys A."/>
            <person name="Hutchinson M.I."/>
            <person name="Powell A.J."/>
            <person name="Barry K."/>
            <person name="Miller A.N."/>
            <person name="Grigoriev I.V."/>
            <person name="Debuchy R."/>
            <person name="Gladieux P."/>
            <person name="Hiltunen Thoren M."/>
            <person name="Johannesson H."/>
        </authorList>
    </citation>
    <scope>NUCLEOTIDE SEQUENCE</scope>
    <source>
        <strain evidence="11">CBS 232.78</strain>
    </source>
</reference>
<dbReference type="InterPro" id="IPR031157">
    <property type="entry name" value="G_TR_CS"/>
</dbReference>
<evidence type="ECO:0000259" key="10">
    <source>
        <dbReference type="PROSITE" id="PS51722"/>
    </source>
</evidence>
<protein>
    <submittedName>
        <fullName evidence="11">P-loop containing nucleoside triphosphate hydrolase protein</fullName>
    </submittedName>
</protein>
<dbReference type="InterPro" id="IPR000795">
    <property type="entry name" value="T_Tr_GTP-bd_dom"/>
</dbReference>
<dbReference type="InterPro" id="IPR013842">
    <property type="entry name" value="LepA_CTD"/>
</dbReference>
<evidence type="ECO:0000313" key="12">
    <source>
        <dbReference type="Proteomes" id="UP001285441"/>
    </source>
</evidence>
<dbReference type="HAMAP" id="MF_00071">
    <property type="entry name" value="LepA"/>
    <property type="match status" value="1"/>
</dbReference>
<dbReference type="InterPro" id="IPR005225">
    <property type="entry name" value="Small_GTP-bd"/>
</dbReference>
<keyword evidence="8 9" id="KW-0472">Membrane</keyword>
<dbReference type="SUPFAM" id="SSF50447">
    <property type="entry name" value="Translation proteins"/>
    <property type="match status" value="1"/>
</dbReference>
<dbReference type="Gene3D" id="3.30.70.870">
    <property type="entry name" value="Elongation Factor G (Translational Gtpase), domain 3"/>
    <property type="match status" value="1"/>
</dbReference>
<dbReference type="Pfam" id="PF06421">
    <property type="entry name" value="LepA_C"/>
    <property type="match status" value="1"/>
</dbReference>
<comment type="similarity">
    <text evidence="9">Belongs to the GTP-binding elongation factor family. LepA subfamily.</text>
</comment>
<keyword evidence="6 9" id="KW-0496">Mitochondrion</keyword>
<dbReference type="Pfam" id="PF00009">
    <property type="entry name" value="GTP_EFTU"/>
    <property type="match status" value="1"/>
</dbReference>
<organism evidence="11 12">
    <name type="scientific">Podospora didyma</name>
    <dbReference type="NCBI Taxonomy" id="330526"/>
    <lineage>
        <taxon>Eukaryota</taxon>
        <taxon>Fungi</taxon>
        <taxon>Dikarya</taxon>
        <taxon>Ascomycota</taxon>
        <taxon>Pezizomycotina</taxon>
        <taxon>Sordariomycetes</taxon>
        <taxon>Sordariomycetidae</taxon>
        <taxon>Sordariales</taxon>
        <taxon>Podosporaceae</taxon>
        <taxon>Podospora</taxon>
    </lineage>
</organism>
<evidence type="ECO:0000256" key="5">
    <source>
        <dbReference type="ARBA" id="ARBA00022917"/>
    </source>
</evidence>
<feature type="binding site" evidence="9">
    <location>
        <begin position="81"/>
        <end position="88"/>
    </location>
    <ligand>
        <name>GTP</name>
        <dbReference type="ChEBI" id="CHEBI:37565"/>
    </ligand>
</feature>
<dbReference type="PROSITE" id="PS51722">
    <property type="entry name" value="G_TR_2"/>
    <property type="match status" value="1"/>
</dbReference>
<evidence type="ECO:0000313" key="11">
    <source>
        <dbReference type="EMBL" id="KAK3381220.1"/>
    </source>
</evidence>
<name>A0AAE0TVT9_9PEZI</name>
<dbReference type="Pfam" id="PF00679">
    <property type="entry name" value="EFG_C"/>
    <property type="match status" value="1"/>
</dbReference>
<keyword evidence="12" id="KW-1185">Reference proteome</keyword>
<accession>A0AAE0TVT9</accession>
<keyword evidence="7 9" id="KW-0342">GTP-binding</keyword>
<keyword evidence="4 9" id="KW-0378">Hydrolase</keyword>
<evidence type="ECO:0000256" key="3">
    <source>
        <dbReference type="ARBA" id="ARBA00022792"/>
    </source>
</evidence>
<dbReference type="FunFam" id="3.30.70.2570:FF:000001">
    <property type="entry name" value="Translation factor GUF1, mitochondrial"/>
    <property type="match status" value="1"/>
</dbReference>
<dbReference type="InterPro" id="IPR000640">
    <property type="entry name" value="EFG_V-like"/>
</dbReference>
<dbReference type="InterPro" id="IPR035647">
    <property type="entry name" value="EFG_III/V"/>
</dbReference>
<keyword evidence="3 9" id="KW-0999">Mitochondrion inner membrane</keyword>
<dbReference type="InterPro" id="IPR006297">
    <property type="entry name" value="EF-4"/>
</dbReference>
<dbReference type="FunFam" id="3.30.70.240:FF:000007">
    <property type="entry name" value="Translation factor GUF1, mitochondrial"/>
    <property type="match status" value="1"/>
</dbReference>
<dbReference type="CDD" id="cd03699">
    <property type="entry name" value="EF4_II"/>
    <property type="match status" value="1"/>
</dbReference>
<dbReference type="EMBL" id="JAULSW010000005">
    <property type="protein sequence ID" value="KAK3381220.1"/>
    <property type="molecule type" value="Genomic_DNA"/>
</dbReference>
<dbReference type="GO" id="GO:0045727">
    <property type="term" value="P:positive regulation of translation"/>
    <property type="evidence" value="ECO:0007669"/>
    <property type="project" value="UniProtKB-UniRule"/>
</dbReference>
<dbReference type="GO" id="GO:0005759">
    <property type="term" value="C:mitochondrial matrix"/>
    <property type="evidence" value="ECO:0007669"/>
    <property type="project" value="UniProtKB-UniRule"/>
</dbReference>
<dbReference type="PANTHER" id="PTHR43512:SF7">
    <property type="entry name" value="TRANSLATION FACTOR GUF1, MITOCHONDRIAL"/>
    <property type="match status" value="1"/>
</dbReference>
<evidence type="ECO:0000256" key="8">
    <source>
        <dbReference type="ARBA" id="ARBA00023136"/>
    </source>
</evidence>
<dbReference type="NCBIfam" id="TIGR00231">
    <property type="entry name" value="small_GTP"/>
    <property type="match status" value="1"/>
</dbReference>
<evidence type="ECO:0000256" key="1">
    <source>
        <dbReference type="ARBA" id="ARBA00005454"/>
    </source>
</evidence>
<comment type="catalytic activity">
    <reaction evidence="9">
        <text>GTP + H2O = GDP + phosphate + H(+)</text>
        <dbReference type="Rhea" id="RHEA:19669"/>
        <dbReference type="ChEBI" id="CHEBI:15377"/>
        <dbReference type="ChEBI" id="CHEBI:15378"/>
        <dbReference type="ChEBI" id="CHEBI:37565"/>
        <dbReference type="ChEBI" id="CHEBI:43474"/>
        <dbReference type="ChEBI" id="CHEBI:58189"/>
        <dbReference type="EC" id="3.6.5.n1"/>
    </reaction>
</comment>
<feature type="domain" description="Tr-type G" evidence="10">
    <location>
        <begin position="72"/>
        <end position="262"/>
    </location>
</feature>
<dbReference type="FunFam" id="2.40.30.10:FF:000015">
    <property type="entry name" value="Translation factor GUF1, mitochondrial"/>
    <property type="match status" value="1"/>
</dbReference>